<dbReference type="AlphaFoldDB" id="A0A835LS43"/>
<reference evidence="2 3" key="1">
    <citation type="submission" date="2020-10" db="EMBL/GenBank/DDBJ databases">
        <title>The Coptis chinensis genome and diversification of protoberbering-type alkaloids.</title>
        <authorList>
            <person name="Wang B."/>
            <person name="Shu S."/>
            <person name="Song C."/>
            <person name="Liu Y."/>
        </authorList>
    </citation>
    <scope>NUCLEOTIDE SEQUENCE [LARGE SCALE GENOMIC DNA]</scope>
    <source>
        <strain evidence="2">HL-2020</strain>
        <tissue evidence="2">Leaf</tissue>
    </source>
</reference>
<evidence type="ECO:0008006" key="4">
    <source>
        <dbReference type="Google" id="ProtNLM"/>
    </source>
</evidence>
<dbReference type="Proteomes" id="UP000631114">
    <property type="component" value="Unassembled WGS sequence"/>
</dbReference>
<keyword evidence="3" id="KW-1185">Reference proteome</keyword>
<feature type="region of interest" description="Disordered" evidence="1">
    <location>
        <begin position="202"/>
        <end position="230"/>
    </location>
</feature>
<sequence>MEGSEKIEEVVNENLNERKVGMKFDSFDDMLQYYRKYGNEKGFPVKIRTSRKGDDGDMRWVILACCREGKSRSTGKNLFKNNQSVQNELKGLLYCGLSRTGGNSNIEKYEVQEVLVGLKQQDITFMKVKRRRTKMAMGWIEHFINEFKNGARINETTQCTPSTVDQPSGSGTIFDLLVARRKGRPTIKRKQGKTEIFIQKAKQKKKKEKEGASNIPHDTQGKTKKLVQKNKRNKEIELEGASDIPYETLGICTNFNASKVRRSHIPHGSEDISSQLNVTDGLSFQFDASQVISTQLNIPKYNLPMEDVNQKYAEGYIANVSHVPCFQDSHSDQLHRTNNYPPMQAYDDDTFWKTFLDEMDNGKNGGPNNSEK</sequence>
<evidence type="ECO:0000313" key="2">
    <source>
        <dbReference type="EMBL" id="KAF9602842.1"/>
    </source>
</evidence>
<proteinExistence type="predicted"/>
<dbReference type="PANTHER" id="PTHR46328:SF35">
    <property type="entry name" value="PROTEIN FAR1-RELATED SEQUENCE 5-LIKE"/>
    <property type="match status" value="1"/>
</dbReference>
<dbReference type="PANTHER" id="PTHR46328">
    <property type="entry name" value="FAR-RED IMPAIRED RESPONSIVE (FAR1) FAMILY PROTEIN-RELATED"/>
    <property type="match status" value="1"/>
</dbReference>
<accession>A0A835LS43</accession>
<organism evidence="2 3">
    <name type="scientific">Coptis chinensis</name>
    <dbReference type="NCBI Taxonomy" id="261450"/>
    <lineage>
        <taxon>Eukaryota</taxon>
        <taxon>Viridiplantae</taxon>
        <taxon>Streptophyta</taxon>
        <taxon>Embryophyta</taxon>
        <taxon>Tracheophyta</taxon>
        <taxon>Spermatophyta</taxon>
        <taxon>Magnoliopsida</taxon>
        <taxon>Ranunculales</taxon>
        <taxon>Ranunculaceae</taxon>
        <taxon>Coptidoideae</taxon>
        <taxon>Coptis</taxon>
    </lineage>
</organism>
<evidence type="ECO:0000256" key="1">
    <source>
        <dbReference type="SAM" id="MobiDB-lite"/>
    </source>
</evidence>
<comment type="caution">
    <text evidence="2">The sequence shown here is derived from an EMBL/GenBank/DDBJ whole genome shotgun (WGS) entry which is preliminary data.</text>
</comment>
<dbReference type="EMBL" id="JADFTS010000006">
    <property type="protein sequence ID" value="KAF9602842.1"/>
    <property type="molecule type" value="Genomic_DNA"/>
</dbReference>
<evidence type="ECO:0000313" key="3">
    <source>
        <dbReference type="Proteomes" id="UP000631114"/>
    </source>
</evidence>
<protein>
    <recommendedName>
        <fullName evidence="4">FAR1 domain-containing protein</fullName>
    </recommendedName>
</protein>
<gene>
    <name evidence="2" type="ORF">IFM89_031702</name>
</gene>
<name>A0A835LS43_9MAGN</name>